<keyword evidence="3 6" id="KW-0238">DNA-binding</keyword>
<keyword evidence="8" id="KW-0347">Helicase</keyword>
<dbReference type="InterPro" id="IPR003583">
    <property type="entry name" value="Hlx-hairpin-Hlx_DNA-bd_motif"/>
</dbReference>
<evidence type="ECO:0000256" key="6">
    <source>
        <dbReference type="HAMAP-Rule" id="MF_00031"/>
    </source>
</evidence>
<dbReference type="Proteomes" id="UP000192342">
    <property type="component" value="Unassembled WGS sequence"/>
</dbReference>
<sequence>MIGRLSGTLLEKAPPQVLLDVQGVGYELEAPMSTIFALPAEGQAVVLHTHMVVREDAQLLYGFASREERTMFRELLRITGIGAKMALAVLSTMSTSELFSVIEAGDDDRLTRVPGIGKKTAQRVLLEMRGRLSRFEQLGPAGSSASGGAASQDRAEAQDALQALGYSAAEARKLVGKVDASVSGAQDVIRLALQAAAR</sequence>
<evidence type="ECO:0000256" key="5">
    <source>
        <dbReference type="ARBA" id="ARBA00023204"/>
    </source>
</evidence>
<comment type="similarity">
    <text evidence="6">Belongs to the RuvA family.</text>
</comment>
<dbReference type="RefSeq" id="WP_083562508.1">
    <property type="nucleotide sequence ID" value="NZ_AQQV01000003.1"/>
</dbReference>
<comment type="subcellular location">
    <subcellularLocation>
        <location evidence="6">Cytoplasm</location>
    </subcellularLocation>
</comment>
<dbReference type="InterPro" id="IPR013849">
    <property type="entry name" value="DNA_helicase_Holl-junc_RuvA_I"/>
</dbReference>
<dbReference type="Gene3D" id="2.40.50.140">
    <property type="entry name" value="Nucleic acid-binding proteins"/>
    <property type="match status" value="1"/>
</dbReference>
<comment type="caution">
    <text evidence="6">Lacks conserved residue(s) required for the propagation of feature annotation.</text>
</comment>
<evidence type="ECO:0000256" key="2">
    <source>
        <dbReference type="ARBA" id="ARBA00022763"/>
    </source>
</evidence>
<evidence type="ECO:0000259" key="7">
    <source>
        <dbReference type="SMART" id="SM00278"/>
    </source>
</evidence>
<dbReference type="Pfam" id="PF07499">
    <property type="entry name" value="RuvA_C"/>
    <property type="match status" value="1"/>
</dbReference>
<keyword evidence="8" id="KW-0378">Hydrolase</keyword>
<reference evidence="8 9" key="1">
    <citation type="submission" date="2013-04" db="EMBL/GenBank/DDBJ databases">
        <title>Oceanococcus atlanticus 22II-S10r2 Genome Sequencing.</title>
        <authorList>
            <person name="Lai Q."/>
            <person name="Li G."/>
            <person name="Shao Z."/>
        </authorList>
    </citation>
    <scope>NUCLEOTIDE SEQUENCE [LARGE SCALE GENOMIC DNA]</scope>
    <source>
        <strain evidence="8 9">22II-S10r2</strain>
    </source>
</reference>
<dbReference type="SUPFAM" id="SSF50249">
    <property type="entry name" value="Nucleic acid-binding proteins"/>
    <property type="match status" value="1"/>
</dbReference>
<keyword evidence="5 6" id="KW-0234">DNA repair</keyword>
<dbReference type="GO" id="GO:0009379">
    <property type="term" value="C:Holliday junction helicase complex"/>
    <property type="evidence" value="ECO:0007669"/>
    <property type="project" value="InterPro"/>
</dbReference>
<dbReference type="GO" id="GO:0048476">
    <property type="term" value="C:Holliday junction resolvase complex"/>
    <property type="evidence" value="ECO:0007669"/>
    <property type="project" value="UniProtKB-UniRule"/>
</dbReference>
<feature type="domain" description="Helix-hairpin-helix DNA-binding motif class 1" evidence="7">
    <location>
        <begin position="108"/>
        <end position="127"/>
    </location>
</feature>
<dbReference type="SMART" id="SM00278">
    <property type="entry name" value="HhH1"/>
    <property type="match status" value="2"/>
</dbReference>
<keyword evidence="8" id="KW-0547">Nucleotide-binding</keyword>
<dbReference type="STRING" id="1317117.ATO7_13318"/>
<comment type="function">
    <text evidence="6">The RuvA-RuvB-RuvC complex processes Holliday junction (HJ) DNA during genetic recombination and DNA repair, while the RuvA-RuvB complex plays an important role in the rescue of blocked DNA replication forks via replication fork reversal (RFR). RuvA specifically binds to HJ cruciform DNA, conferring on it an open structure. The RuvB hexamer acts as an ATP-dependent pump, pulling dsDNA into and through the RuvAB complex. HJ branch migration allows RuvC to scan DNA until it finds its consensus sequence, where it cleaves and resolves the cruciform DNA.</text>
</comment>
<keyword evidence="1 6" id="KW-0963">Cytoplasm</keyword>
<gene>
    <name evidence="6 8" type="primary">ruvA</name>
    <name evidence="8" type="ORF">ATO7_13318</name>
</gene>
<dbReference type="HAMAP" id="MF_00031">
    <property type="entry name" value="DNA_HJ_migration_RuvA"/>
    <property type="match status" value="1"/>
</dbReference>
<dbReference type="NCBIfam" id="TIGR00084">
    <property type="entry name" value="ruvA"/>
    <property type="match status" value="1"/>
</dbReference>
<dbReference type="Pfam" id="PF01330">
    <property type="entry name" value="RuvA_N"/>
    <property type="match status" value="1"/>
</dbReference>
<feature type="region of interest" description="Domain III" evidence="6">
    <location>
        <begin position="149"/>
        <end position="198"/>
    </location>
</feature>
<dbReference type="GO" id="GO:0000400">
    <property type="term" value="F:four-way junction DNA binding"/>
    <property type="evidence" value="ECO:0007669"/>
    <property type="project" value="UniProtKB-UniRule"/>
</dbReference>
<comment type="caution">
    <text evidence="8">The sequence shown here is derived from an EMBL/GenBank/DDBJ whole genome shotgun (WGS) entry which is preliminary data.</text>
</comment>
<dbReference type="AlphaFoldDB" id="A0A1Y1SCB3"/>
<dbReference type="OrthoDB" id="5293449at2"/>
<name>A0A1Y1SCB3_9GAMM</name>
<accession>A0A1Y1SCB3</accession>
<dbReference type="CDD" id="cd14332">
    <property type="entry name" value="UBA_RuvA_C"/>
    <property type="match status" value="1"/>
</dbReference>
<evidence type="ECO:0000256" key="4">
    <source>
        <dbReference type="ARBA" id="ARBA00023172"/>
    </source>
</evidence>
<dbReference type="GO" id="GO:0005524">
    <property type="term" value="F:ATP binding"/>
    <property type="evidence" value="ECO:0007669"/>
    <property type="project" value="InterPro"/>
</dbReference>
<evidence type="ECO:0000313" key="8">
    <source>
        <dbReference type="EMBL" id="ORE86279.1"/>
    </source>
</evidence>
<dbReference type="InterPro" id="IPR036267">
    <property type="entry name" value="RuvA_C_sf"/>
</dbReference>
<dbReference type="Gene3D" id="1.10.8.10">
    <property type="entry name" value="DNA helicase RuvA subunit, C-terminal domain"/>
    <property type="match status" value="1"/>
</dbReference>
<protein>
    <recommendedName>
        <fullName evidence="6">Holliday junction branch migration complex subunit RuvA</fullName>
    </recommendedName>
</protein>
<dbReference type="Gene3D" id="1.10.150.20">
    <property type="entry name" value="5' to 3' exonuclease, C-terminal subdomain"/>
    <property type="match status" value="1"/>
</dbReference>
<dbReference type="SUPFAM" id="SSF46929">
    <property type="entry name" value="DNA helicase RuvA subunit, C-terminal domain"/>
    <property type="match status" value="1"/>
</dbReference>
<proteinExistence type="inferred from homology"/>
<dbReference type="EMBL" id="AQQV01000003">
    <property type="protein sequence ID" value="ORE86279.1"/>
    <property type="molecule type" value="Genomic_DNA"/>
</dbReference>
<evidence type="ECO:0000256" key="1">
    <source>
        <dbReference type="ARBA" id="ARBA00022490"/>
    </source>
</evidence>
<keyword evidence="9" id="KW-1185">Reference proteome</keyword>
<dbReference type="SUPFAM" id="SSF47781">
    <property type="entry name" value="RuvA domain 2-like"/>
    <property type="match status" value="1"/>
</dbReference>
<dbReference type="GO" id="GO:0006310">
    <property type="term" value="P:DNA recombination"/>
    <property type="evidence" value="ECO:0007669"/>
    <property type="project" value="UniProtKB-UniRule"/>
</dbReference>
<keyword evidence="4 6" id="KW-0233">DNA recombination</keyword>
<organism evidence="8 9">
    <name type="scientific">Oceanococcus atlanticus</name>
    <dbReference type="NCBI Taxonomy" id="1317117"/>
    <lineage>
        <taxon>Bacteria</taxon>
        <taxon>Pseudomonadati</taxon>
        <taxon>Pseudomonadota</taxon>
        <taxon>Gammaproteobacteria</taxon>
        <taxon>Chromatiales</taxon>
        <taxon>Oceanococcaceae</taxon>
        <taxon>Oceanococcus</taxon>
    </lineage>
</organism>
<dbReference type="GO" id="GO:0009378">
    <property type="term" value="F:four-way junction helicase activity"/>
    <property type="evidence" value="ECO:0007669"/>
    <property type="project" value="InterPro"/>
</dbReference>
<dbReference type="GO" id="GO:0006281">
    <property type="term" value="P:DNA repair"/>
    <property type="evidence" value="ECO:0007669"/>
    <property type="project" value="UniProtKB-UniRule"/>
</dbReference>
<dbReference type="Pfam" id="PF14520">
    <property type="entry name" value="HHH_5"/>
    <property type="match status" value="1"/>
</dbReference>
<dbReference type="InterPro" id="IPR012340">
    <property type="entry name" value="NA-bd_OB-fold"/>
</dbReference>
<keyword evidence="2 6" id="KW-0227">DNA damage</keyword>
<dbReference type="InterPro" id="IPR010994">
    <property type="entry name" value="RuvA_2-like"/>
</dbReference>
<keyword evidence="8" id="KW-0067">ATP-binding</keyword>
<dbReference type="GO" id="GO:0005737">
    <property type="term" value="C:cytoplasm"/>
    <property type="evidence" value="ECO:0007669"/>
    <property type="project" value="UniProtKB-SubCell"/>
</dbReference>
<comment type="subunit">
    <text evidence="6">Homotetramer. Forms an RuvA(8)-RuvB(12)-Holliday junction (HJ) complex. HJ DNA is sandwiched between 2 RuvA tetramers; dsDNA enters through RuvA and exits via RuvB. An RuvB hexamer assembles on each DNA strand where it exits the tetramer. Each RuvB hexamer is contacted by two RuvA subunits (via domain III) on 2 adjacent RuvB subunits; this complex drives branch migration. In the full resolvosome a probable DNA-RuvA(4)-RuvB(12)-RuvC(2) complex forms which resolves the HJ.</text>
</comment>
<dbReference type="InterPro" id="IPR011114">
    <property type="entry name" value="RuvA_C"/>
</dbReference>
<feature type="domain" description="Helix-hairpin-helix DNA-binding motif class 1" evidence="7">
    <location>
        <begin position="73"/>
        <end position="92"/>
    </location>
</feature>
<comment type="domain">
    <text evidence="6">Has three domains with a flexible linker between the domains II and III and assumes an 'L' shape. Domain III is highly mobile and contacts RuvB.</text>
</comment>
<feature type="region of interest" description="Domain I" evidence="6">
    <location>
        <begin position="1"/>
        <end position="64"/>
    </location>
</feature>
<dbReference type="InterPro" id="IPR000085">
    <property type="entry name" value="RuvA"/>
</dbReference>
<evidence type="ECO:0000313" key="9">
    <source>
        <dbReference type="Proteomes" id="UP000192342"/>
    </source>
</evidence>
<evidence type="ECO:0000256" key="3">
    <source>
        <dbReference type="ARBA" id="ARBA00023125"/>
    </source>
</evidence>